<proteinExistence type="predicted"/>
<dbReference type="EMBL" id="VITK01000014">
    <property type="protein sequence ID" value="TWA91087.1"/>
    <property type="molecule type" value="Genomic_DNA"/>
</dbReference>
<evidence type="ECO:0000313" key="2">
    <source>
        <dbReference type="Proteomes" id="UP000319949"/>
    </source>
</evidence>
<evidence type="ECO:0000313" key="1">
    <source>
        <dbReference type="EMBL" id="TWA91087.1"/>
    </source>
</evidence>
<dbReference type="Proteomes" id="UP000319949">
    <property type="component" value="Unassembled WGS sequence"/>
</dbReference>
<name>A0A560D1U2_9BRAD</name>
<organism evidence="1 2">
    <name type="scientific">Bradyrhizobium stylosanthis</name>
    <dbReference type="NCBI Taxonomy" id="1803665"/>
    <lineage>
        <taxon>Bacteria</taxon>
        <taxon>Pseudomonadati</taxon>
        <taxon>Pseudomonadota</taxon>
        <taxon>Alphaproteobacteria</taxon>
        <taxon>Hyphomicrobiales</taxon>
        <taxon>Nitrobacteraceae</taxon>
        <taxon>Bradyrhizobium</taxon>
    </lineage>
</organism>
<comment type="caution">
    <text evidence="1">The sequence shown here is derived from an EMBL/GenBank/DDBJ whole genome shotgun (WGS) entry which is preliminary data.</text>
</comment>
<reference evidence="1 2" key="1">
    <citation type="submission" date="2019-06" db="EMBL/GenBank/DDBJ databases">
        <title>Genomic Encyclopedia of Type Strains, Phase IV (KMG-V): Genome sequencing to study the core and pangenomes of soil and plant-associated prokaryotes.</title>
        <authorList>
            <person name="Whitman W."/>
        </authorList>
    </citation>
    <scope>NUCLEOTIDE SEQUENCE [LARGE SCALE GENOMIC DNA]</scope>
    <source>
        <strain evidence="1 2">BR 510</strain>
    </source>
</reference>
<gene>
    <name evidence="1" type="ORF">FBZ96_11485</name>
</gene>
<dbReference type="STRING" id="1803665.GCA_001641335_07311"/>
<dbReference type="RefSeq" id="WP_245324036.1">
    <property type="nucleotide sequence ID" value="NZ_LVEM01000006.1"/>
</dbReference>
<sequence length="51" mass="5567">MHKTGDKLNLSAGDLVGHLNCRYLTELDLAVIHGGLAKPRVWDPVLETLAD</sequence>
<keyword evidence="2" id="KW-1185">Reference proteome</keyword>
<protein>
    <submittedName>
        <fullName evidence="1">Uncharacterized protein</fullName>
    </submittedName>
</protein>
<dbReference type="AlphaFoldDB" id="A0A560D1U2"/>
<accession>A0A560D1U2</accession>